<reference evidence="2" key="1">
    <citation type="journal article" date="2014" name="Front. Microbiol.">
        <title>High frequency of phylogenetically diverse reductive dehalogenase-homologous genes in deep subseafloor sedimentary metagenomes.</title>
        <authorList>
            <person name="Kawai M."/>
            <person name="Futagami T."/>
            <person name="Toyoda A."/>
            <person name="Takaki Y."/>
            <person name="Nishi S."/>
            <person name="Hori S."/>
            <person name="Arai W."/>
            <person name="Tsubouchi T."/>
            <person name="Morono Y."/>
            <person name="Uchiyama I."/>
            <person name="Ito T."/>
            <person name="Fujiyama A."/>
            <person name="Inagaki F."/>
            <person name="Takami H."/>
        </authorList>
    </citation>
    <scope>NUCLEOTIDE SEQUENCE</scope>
    <source>
        <strain evidence="2">Expedition CK06-06</strain>
    </source>
</reference>
<protein>
    <submittedName>
        <fullName evidence="2">Uncharacterized protein</fullName>
    </submittedName>
</protein>
<feature type="non-terminal residue" evidence="2">
    <location>
        <position position="1"/>
    </location>
</feature>
<gene>
    <name evidence="2" type="ORF">S01H1_25052</name>
</gene>
<comment type="caution">
    <text evidence="2">The sequence shown here is derived from an EMBL/GenBank/DDBJ whole genome shotgun (WGS) entry which is preliminary data.</text>
</comment>
<organism evidence="2">
    <name type="scientific">marine sediment metagenome</name>
    <dbReference type="NCBI Taxonomy" id="412755"/>
    <lineage>
        <taxon>unclassified sequences</taxon>
        <taxon>metagenomes</taxon>
        <taxon>ecological metagenomes</taxon>
    </lineage>
</organism>
<dbReference type="EMBL" id="BARS01015093">
    <property type="protein sequence ID" value="GAF87091.1"/>
    <property type="molecule type" value="Genomic_DNA"/>
</dbReference>
<name>X0TIK3_9ZZZZ</name>
<keyword evidence="1" id="KW-0175">Coiled coil</keyword>
<proteinExistence type="predicted"/>
<accession>X0TIK3</accession>
<dbReference type="AlphaFoldDB" id="X0TIK3"/>
<evidence type="ECO:0000256" key="1">
    <source>
        <dbReference type="SAM" id="Coils"/>
    </source>
</evidence>
<feature type="coiled-coil region" evidence="1">
    <location>
        <begin position="25"/>
        <end position="83"/>
    </location>
</feature>
<sequence length="258" mass="29754">YYTARDNVKDWIEDRREELLEQRKVEEFSAELKAKEAQLEACQSEDGDCSEIEAEISELEDKIQEAKDKRDEAKEKAEEHLSLANEAATINWEVAQTMPVASPWDTVWVNLINVIINADVAPREKDEETEEEGWGEWGLGSHPYTIPKKSQGIITGKYNNNLINYKTFVFCTPDGLPFTLGPVGKIHGRNYSRFYTEVRYFDDGEWSEWEAGSMMVLYASQIFAESTWERPILGNNIYTYERRLGTGVNEEYDPNPDQ</sequence>
<evidence type="ECO:0000313" key="2">
    <source>
        <dbReference type="EMBL" id="GAF87091.1"/>
    </source>
</evidence>